<evidence type="ECO:0000256" key="1">
    <source>
        <dbReference type="PIRSR" id="PIRSR011502-1"/>
    </source>
</evidence>
<dbReference type="PIRSF" id="PIRSF011502">
    <property type="entry name" value="DdrA_PduG"/>
    <property type="match status" value="1"/>
</dbReference>
<feature type="binding site" evidence="2">
    <location>
        <position position="591"/>
    </location>
    <ligand>
        <name>ATP</name>
        <dbReference type="ChEBI" id="CHEBI:30616"/>
    </ligand>
</feature>
<feature type="binding site" evidence="2">
    <location>
        <begin position="557"/>
        <end position="558"/>
    </location>
    <ligand>
        <name>ATP</name>
        <dbReference type="ChEBI" id="CHEBI:30616"/>
    </ligand>
</feature>
<dbReference type="HOGENOM" id="CLU_449540_0_0_0"/>
<feature type="domain" description="DD-reactivating factor swiveling" evidence="4">
    <location>
        <begin position="93"/>
        <end position="254"/>
    </location>
</feature>
<feature type="binding site" evidence="1">
    <location>
        <position position="183"/>
    </location>
    <ligand>
        <name>Mg(2+)</name>
        <dbReference type="ChEBI" id="CHEBI:18420"/>
    </ligand>
</feature>
<dbReference type="Gene3D" id="2.40.50.140">
    <property type="entry name" value="Nucleic acid-binding proteins"/>
    <property type="match status" value="1"/>
</dbReference>
<dbReference type="InterPro" id="IPR012340">
    <property type="entry name" value="NA-bd_OB-fold"/>
</dbReference>
<dbReference type="InterPro" id="IPR040916">
    <property type="entry name" value="DDR_swiveling"/>
</dbReference>
<proteinExistence type="predicted"/>
<dbReference type="Gene3D" id="3.30.420.40">
    <property type="match status" value="2"/>
</dbReference>
<dbReference type="EMBL" id="CP001739">
    <property type="protein sequence ID" value="ACZ07902.1"/>
    <property type="molecule type" value="Genomic_DNA"/>
</dbReference>
<evidence type="ECO:0000313" key="6">
    <source>
        <dbReference type="Proteomes" id="UP000000845"/>
    </source>
</evidence>
<organism evidence="5 6">
    <name type="scientific">Sebaldella termitidis (strain ATCC 33386 / NCTC 11300)</name>
    <dbReference type="NCBI Taxonomy" id="526218"/>
    <lineage>
        <taxon>Bacteria</taxon>
        <taxon>Fusobacteriati</taxon>
        <taxon>Fusobacteriota</taxon>
        <taxon>Fusobacteriia</taxon>
        <taxon>Fusobacteriales</taxon>
        <taxon>Leptotrichiaceae</taxon>
        <taxon>Sebaldella</taxon>
    </lineage>
</organism>
<protein>
    <submittedName>
        <fullName evidence="5">Diol/glycerol dehydratase reactivating factor large subunit</fullName>
    </submittedName>
</protein>
<dbReference type="eggNOG" id="COG0849">
    <property type="taxonomic scope" value="Bacteria"/>
</dbReference>
<reference evidence="5 6" key="2">
    <citation type="journal article" date="2010" name="Stand. Genomic Sci.">
        <title>Complete genome sequence of Sebaldella termitidis type strain (NCTC 11300).</title>
        <authorList>
            <person name="Harmon-Smith M."/>
            <person name="Celia L."/>
            <person name="Chertkov O."/>
            <person name="Lapidus A."/>
            <person name="Copeland A."/>
            <person name="Glavina Del Rio T."/>
            <person name="Nolan M."/>
            <person name="Lucas S."/>
            <person name="Tice H."/>
            <person name="Cheng J.F."/>
            <person name="Han C."/>
            <person name="Detter J.C."/>
            <person name="Bruce D."/>
            <person name="Goodwin L."/>
            <person name="Pitluck S."/>
            <person name="Pati A."/>
            <person name="Liolios K."/>
            <person name="Ivanova N."/>
            <person name="Mavromatis K."/>
            <person name="Mikhailova N."/>
            <person name="Chen A."/>
            <person name="Palaniappan K."/>
            <person name="Land M."/>
            <person name="Hauser L."/>
            <person name="Chang Y.J."/>
            <person name="Jeffries C.D."/>
            <person name="Brettin T."/>
            <person name="Goker M."/>
            <person name="Beck B."/>
            <person name="Bristow J."/>
            <person name="Eisen J.A."/>
            <person name="Markowitz V."/>
            <person name="Hugenholtz P."/>
            <person name="Kyrpides N.C."/>
            <person name="Klenk H.P."/>
            <person name="Chen F."/>
        </authorList>
    </citation>
    <scope>NUCLEOTIDE SEQUENCE [LARGE SCALE GENOMIC DNA]</scope>
    <source>
        <strain evidence="6">ATCC 33386 / NCTC 11300</strain>
    </source>
</reference>
<keyword evidence="6" id="KW-1185">Reference proteome</keyword>
<sequence length="609" mass="65329">MKYIAGIDVGNSTTEVALAEISEDNAVKFLSSAFVLTTGIKGTLQNKHGIFGALQKVLQKSGLTYKDLSLIRINEAAPVIGDVAMETITETIITESTMIGHNPKTPGGIGLSSGITVMFEDILKQNANEDLVVIVTKENDFEEVAKTLNRAAKNGIKICAAIMQKDDAVLVSNRLDFNIPIIDEVSMIDKIPLGMKCAVEVAEQGKVIENLSNPYGIATVFGLTPEETKKIVPVSRALMGNRSAVVIKTPKGDVKERVIPAGSIEIIGENKTVKAGIEEGAERIMTGVESVQCVTDVRGEPGTNVGGMLEKVRQTMASLTKKLPSDIYIQDLLAVDTFVPVNIKGGLANEFSMENAVGIASMVKSDRLQMQIIAEELEKELGVKVEIGGVEANMAIMGALTTPGTDSPLAIVDMGAGSTDASIIDRQGRIFSVHLAGAGNMVTMLINSELGLADTGLAEDIKIYPLAKAESLFHIRHEDGTVQFFKEALKPEVFARVVVLKEDEMLPVPGEHSLEKIKAVRRSAKERVFVKNAIRALEFVSPTGNIRDIPFVIMVGGSALDFEIPELVTDRLAKYSIVAGRGNIRETEGPRNAVATGLILDIANKGRVK</sequence>
<evidence type="ECO:0000256" key="2">
    <source>
        <dbReference type="PIRSR" id="PIRSR011502-2"/>
    </source>
</evidence>
<dbReference type="SUPFAM" id="SSF53067">
    <property type="entry name" value="Actin-like ATPase domain"/>
    <property type="match status" value="2"/>
</dbReference>
<dbReference type="Proteomes" id="UP000000845">
    <property type="component" value="Chromosome"/>
</dbReference>
<dbReference type="KEGG" id="str:Sterm_1034"/>
<feature type="domain" description="Diol dehydratase reactivase ATPase-like" evidence="3">
    <location>
        <begin position="277"/>
        <end position="601"/>
    </location>
</feature>
<gene>
    <name evidence="5" type="ordered locus">Sterm_1034</name>
</gene>
<evidence type="ECO:0000313" key="5">
    <source>
        <dbReference type="EMBL" id="ACZ07902.1"/>
    </source>
</evidence>
<evidence type="ECO:0000259" key="3">
    <source>
        <dbReference type="Pfam" id="PF08841"/>
    </source>
</evidence>
<name>D1AFL7_SEBTE</name>
<dbReference type="STRING" id="526218.Sterm_1034"/>
<dbReference type="GO" id="GO:0005524">
    <property type="term" value="F:ATP binding"/>
    <property type="evidence" value="ECO:0007669"/>
    <property type="project" value="UniProtKB-KW"/>
</dbReference>
<feature type="binding site" evidence="1">
    <location>
        <position position="105"/>
    </location>
    <ligand>
        <name>Mg(2+)</name>
        <dbReference type="ChEBI" id="CHEBI:18420"/>
    </ligand>
</feature>
<feature type="binding site" evidence="1">
    <location>
        <position position="166"/>
    </location>
    <ligand>
        <name>Mg(2+)</name>
        <dbReference type="ChEBI" id="CHEBI:18420"/>
    </ligand>
</feature>
<keyword evidence="1" id="KW-0460">Magnesium</keyword>
<evidence type="ECO:0000259" key="4">
    <source>
        <dbReference type="Pfam" id="PF18427"/>
    </source>
</evidence>
<dbReference type="Pfam" id="PF08841">
    <property type="entry name" value="DDR"/>
    <property type="match status" value="1"/>
</dbReference>
<dbReference type="Gene3D" id="3.50.30.70">
    <property type="entry name" value="Swiveling domain of dehydratase reactivase alpha subunit"/>
    <property type="match status" value="1"/>
</dbReference>
<dbReference type="Gene3D" id="3.90.470.30">
    <property type="match status" value="1"/>
</dbReference>
<dbReference type="InterPro" id="IPR009191">
    <property type="entry name" value="DDRA"/>
</dbReference>
<dbReference type="InterPro" id="IPR028975">
    <property type="entry name" value="DDRA_swiveling_dom_sf"/>
</dbReference>
<keyword evidence="2" id="KW-0547">Nucleotide-binding</keyword>
<dbReference type="SUPFAM" id="SSF82317">
    <property type="entry name" value="Swiveling domain of dehydratase reactivase alpha subunit"/>
    <property type="match status" value="1"/>
</dbReference>
<dbReference type="InterPro" id="IPR043129">
    <property type="entry name" value="ATPase_NBD"/>
</dbReference>
<dbReference type="InterPro" id="IPR030994">
    <property type="entry name" value="DDR_dom"/>
</dbReference>
<dbReference type="NCBIfam" id="TIGR04491">
    <property type="entry name" value="reactive_PduG"/>
    <property type="match status" value="1"/>
</dbReference>
<keyword evidence="2" id="KW-0067">ATP-binding</keyword>
<accession>D1AFL7</accession>
<reference evidence="6" key="1">
    <citation type="submission" date="2009-09" db="EMBL/GenBank/DDBJ databases">
        <title>The complete chromosome of Sebaldella termitidis ATCC 33386.</title>
        <authorList>
            <consortium name="US DOE Joint Genome Institute (JGI-PGF)"/>
            <person name="Lucas S."/>
            <person name="Copeland A."/>
            <person name="Lapidus A."/>
            <person name="Glavina del Rio T."/>
            <person name="Dalin E."/>
            <person name="Tice H."/>
            <person name="Bruce D."/>
            <person name="Goodwin L."/>
            <person name="Pitluck S."/>
            <person name="Kyrpides N."/>
            <person name="Mavromatis K."/>
            <person name="Ivanova N."/>
            <person name="Mikhailova N."/>
            <person name="Sims D."/>
            <person name="Meincke L."/>
            <person name="Brettin T."/>
            <person name="Detter J.C."/>
            <person name="Han C."/>
            <person name="Larimer F."/>
            <person name="Land M."/>
            <person name="Hauser L."/>
            <person name="Markowitz V."/>
            <person name="Cheng J.F."/>
            <person name="Hugenholtz P."/>
            <person name="Woyke T."/>
            <person name="Wu D."/>
            <person name="Eisen J.A."/>
        </authorList>
    </citation>
    <scope>NUCLEOTIDE SEQUENCE [LARGE SCALE GENOMIC DNA]</scope>
    <source>
        <strain evidence="6">ATCC 33386 / NCTC 11300</strain>
    </source>
</reference>
<feature type="binding site" evidence="2">
    <location>
        <begin position="459"/>
        <end position="462"/>
    </location>
    <ligand>
        <name>ATP</name>
        <dbReference type="ChEBI" id="CHEBI:30616"/>
    </ligand>
</feature>
<dbReference type="AlphaFoldDB" id="D1AFL7"/>
<keyword evidence="1" id="KW-0479">Metal-binding</keyword>
<dbReference type="GO" id="GO:0046872">
    <property type="term" value="F:metal ion binding"/>
    <property type="evidence" value="ECO:0007669"/>
    <property type="project" value="UniProtKB-KW"/>
</dbReference>
<feature type="binding site" evidence="2">
    <location>
        <begin position="11"/>
        <end position="13"/>
    </location>
    <ligand>
        <name>ATP</name>
        <dbReference type="ChEBI" id="CHEBI:30616"/>
    </ligand>
</feature>
<dbReference type="Pfam" id="PF18427">
    <property type="entry name" value="DDR_swiveling"/>
    <property type="match status" value="1"/>
</dbReference>
<dbReference type="RefSeq" id="WP_012860498.1">
    <property type="nucleotide sequence ID" value="NC_013517.1"/>
</dbReference>